<gene>
    <name evidence="2" type="primary">Aste57867_25502</name>
    <name evidence="1" type="ORF">As57867_025423</name>
    <name evidence="2" type="ORF">ASTE57867_25502</name>
</gene>
<evidence type="ECO:0000313" key="2">
    <source>
        <dbReference type="EMBL" id="VFU02125.1"/>
    </source>
</evidence>
<dbReference type="GO" id="GO:0003676">
    <property type="term" value="F:nucleic acid binding"/>
    <property type="evidence" value="ECO:0007669"/>
    <property type="project" value="InterPro"/>
</dbReference>
<protein>
    <submittedName>
        <fullName evidence="2">Aste57867_25502 protein</fullName>
    </submittedName>
</protein>
<dbReference type="AlphaFoldDB" id="A0A485LT83"/>
<accession>A0A485LT83</accession>
<reference evidence="1" key="2">
    <citation type="submission" date="2019-06" db="EMBL/GenBank/DDBJ databases">
        <title>Genomics analysis of Aphanomyces spp. identifies a new class of oomycete effector associated with host adaptation.</title>
        <authorList>
            <person name="Gaulin E."/>
        </authorList>
    </citation>
    <scope>NUCLEOTIDE SEQUENCE</scope>
    <source>
        <strain evidence="1">CBS 578.67</strain>
    </source>
</reference>
<keyword evidence="3" id="KW-1185">Reference proteome</keyword>
<sequence length="450" mass="51329">MPRSTTTRELSNDERRGLFHSLLRLKVNGKLPRGCISVLTEEYRIGKSAINKIWKQGLATEATSGVADVSSRKKGRSGRKPKRTIEEIEEKVKSAPPFFRSTYASLAASTGVPATVLWRLVKAKKILRRTSCLKPLLSDKHINDRLEYVQSFVCTGAKGSYVWHDMMDRVHIDEKWYIVTKVNRRYYLWEDEELPVRKCKSKRHLTKVMFLTTVARPRWAYKKRVMWDGKIGTWPFVELTHAQRKSKNRPRGAPIVSPITVTKLSSGVWPGQHRHTIYIQQDNAKPHVGTDDKVVRAAGRVDGWDIQLTAQLAMSPDFNVLDLGFFNAIQSLQYQSLIRTIEDLVEKTFMTLQKVMEESLKLGGDNSFLLPYLRKNKHAKDGSLVLQPKCDSDAIAAIEAMVNRIDYERRVDILCDLFNAGCNIHLSASSSQVEDICSKVDDDEDVYDDM</sequence>
<dbReference type="PANTHER" id="PTHR47169">
    <property type="entry name" value="OS01G0541250 PROTEIN"/>
    <property type="match status" value="1"/>
</dbReference>
<dbReference type="EMBL" id="CAADRA010007568">
    <property type="protein sequence ID" value="VFU02125.1"/>
    <property type="molecule type" value="Genomic_DNA"/>
</dbReference>
<dbReference type="PANTHER" id="PTHR47169:SF2">
    <property type="entry name" value="OS01G0541250 PROTEIN"/>
    <property type="match status" value="1"/>
</dbReference>
<dbReference type="EMBL" id="VJMH01007542">
    <property type="protein sequence ID" value="KAF0682364.1"/>
    <property type="molecule type" value="Genomic_DNA"/>
</dbReference>
<dbReference type="Proteomes" id="UP000332933">
    <property type="component" value="Unassembled WGS sequence"/>
</dbReference>
<organism evidence="2 3">
    <name type="scientific">Aphanomyces stellatus</name>
    <dbReference type="NCBI Taxonomy" id="120398"/>
    <lineage>
        <taxon>Eukaryota</taxon>
        <taxon>Sar</taxon>
        <taxon>Stramenopiles</taxon>
        <taxon>Oomycota</taxon>
        <taxon>Saprolegniomycetes</taxon>
        <taxon>Saprolegniales</taxon>
        <taxon>Verrucalvaceae</taxon>
        <taxon>Aphanomyces</taxon>
    </lineage>
</organism>
<dbReference type="InterPro" id="IPR036397">
    <property type="entry name" value="RNaseH_sf"/>
</dbReference>
<reference evidence="2 3" key="1">
    <citation type="submission" date="2019-03" db="EMBL/GenBank/DDBJ databases">
        <authorList>
            <person name="Gaulin E."/>
            <person name="Dumas B."/>
        </authorList>
    </citation>
    <scope>NUCLEOTIDE SEQUENCE [LARGE SCALE GENOMIC DNA]</scope>
    <source>
        <strain evidence="2">CBS 568.67</strain>
    </source>
</reference>
<proteinExistence type="predicted"/>
<name>A0A485LT83_9STRA</name>
<dbReference type="OrthoDB" id="123968at2759"/>
<evidence type="ECO:0000313" key="3">
    <source>
        <dbReference type="Proteomes" id="UP000332933"/>
    </source>
</evidence>
<dbReference type="Gene3D" id="3.30.420.10">
    <property type="entry name" value="Ribonuclease H-like superfamily/Ribonuclease H"/>
    <property type="match status" value="1"/>
</dbReference>
<evidence type="ECO:0000313" key="1">
    <source>
        <dbReference type="EMBL" id="KAF0682364.1"/>
    </source>
</evidence>